<gene>
    <name evidence="10" type="ORF">AAE3_LOCUS7874</name>
</gene>
<evidence type="ECO:0000256" key="1">
    <source>
        <dbReference type="ARBA" id="ARBA00004123"/>
    </source>
</evidence>
<dbReference type="OrthoDB" id="6077919at2759"/>
<dbReference type="GO" id="GO:0000978">
    <property type="term" value="F:RNA polymerase II cis-regulatory region sequence-specific DNA binding"/>
    <property type="evidence" value="ECO:0007669"/>
    <property type="project" value="TreeGrafter"/>
</dbReference>
<keyword evidence="5" id="KW-0862">Zinc</keyword>
<evidence type="ECO:0000256" key="3">
    <source>
        <dbReference type="ARBA" id="ARBA00022737"/>
    </source>
</evidence>
<feature type="domain" description="C2H2-type" evidence="9">
    <location>
        <begin position="115"/>
        <end position="144"/>
    </location>
</feature>
<organism evidence="10 11">
    <name type="scientific">Cyclocybe aegerita</name>
    <name type="common">Black poplar mushroom</name>
    <name type="synonym">Agrocybe aegerita</name>
    <dbReference type="NCBI Taxonomy" id="1973307"/>
    <lineage>
        <taxon>Eukaryota</taxon>
        <taxon>Fungi</taxon>
        <taxon>Dikarya</taxon>
        <taxon>Basidiomycota</taxon>
        <taxon>Agaricomycotina</taxon>
        <taxon>Agaricomycetes</taxon>
        <taxon>Agaricomycetidae</taxon>
        <taxon>Agaricales</taxon>
        <taxon>Agaricineae</taxon>
        <taxon>Bolbitiaceae</taxon>
        <taxon>Cyclocybe</taxon>
    </lineage>
</organism>
<proteinExistence type="predicted"/>
<dbReference type="SUPFAM" id="SSF57667">
    <property type="entry name" value="beta-beta-alpha zinc fingers"/>
    <property type="match status" value="1"/>
</dbReference>
<evidence type="ECO:0000313" key="11">
    <source>
        <dbReference type="Proteomes" id="UP000467700"/>
    </source>
</evidence>
<accession>A0A8S0WDC4</accession>
<dbReference type="Pfam" id="PF12874">
    <property type="entry name" value="zf-met"/>
    <property type="match status" value="3"/>
</dbReference>
<evidence type="ECO:0000256" key="4">
    <source>
        <dbReference type="ARBA" id="ARBA00022771"/>
    </source>
</evidence>
<dbReference type="InterPro" id="IPR013087">
    <property type="entry name" value="Znf_C2H2_type"/>
</dbReference>
<evidence type="ECO:0000313" key="10">
    <source>
        <dbReference type="EMBL" id="CAA7265700.1"/>
    </source>
</evidence>
<reference evidence="10 11" key="1">
    <citation type="submission" date="2020-01" db="EMBL/GenBank/DDBJ databases">
        <authorList>
            <person name="Gupta K D."/>
        </authorList>
    </citation>
    <scope>NUCLEOTIDE SEQUENCE [LARGE SCALE GENOMIC DNA]</scope>
</reference>
<sequence>MPIPHICQTCGQTFTRLAVLLLHAHFSQHVANPFFCILCNLSFRDDHGQQSHTRAKHPALAALADGDESESESESESHLDGHGDNTGADENVCTMCKFTTEDIIRFNDHLKRAHNWCFECSKGFATAGDLARHVSSLAHAPRTMSCPSGSNCECRFKSASGIAHHMENGCHMDRHQVTRRVKAMDKNNVISIDCRIEGPELNGTTKFIATEDSFDGQHYVCFLCQKKCRSLAGLNAHLNSAAHDASEFKCPSGIGSHPPTGLLIPLILSHRYRRPSSSMSVPHSCLTCGQNFVTVNLMLLHVHFSRGHLVNPLFCVLCNLSFQDHAAWQLHQYSNHPQLLTASVLAEIPLSTPLAASDGLEPSGSPIDSDANAGIDRKVCVLCNAAYRDISLLNSHLETVHHWCFLCSKGFKTAESRSQHDESLAHVPRTLRCPIAESNCRCKFKSASGVAHHLENGRHMNRHQVTHAVKSMDRNHIISINHLLSDAPKTTTTTFIATHDSFDGKHYVCFLCQKKFRSLGGLNAHLNSAAHDASEFKCPRCESEFKIVSALAQHIESRVCAHRAAAIGSGSEEVENYIMQFPGNFRQLRF</sequence>
<dbReference type="PROSITE" id="PS00028">
    <property type="entry name" value="ZINC_FINGER_C2H2_1"/>
    <property type="match status" value="6"/>
</dbReference>
<name>A0A8S0WDC4_CYCAE</name>
<evidence type="ECO:0000256" key="7">
    <source>
        <dbReference type="PROSITE-ProRule" id="PRU00042"/>
    </source>
</evidence>
<comment type="caution">
    <text evidence="10">The sequence shown here is derived from an EMBL/GenBank/DDBJ whole genome shotgun (WGS) entry which is preliminary data.</text>
</comment>
<feature type="region of interest" description="Disordered" evidence="8">
    <location>
        <begin position="62"/>
        <end position="86"/>
    </location>
</feature>
<keyword evidence="11" id="KW-1185">Reference proteome</keyword>
<feature type="compositionally biased region" description="Acidic residues" evidence="8">
    <location>
        <begin position="65"/>
        <end position="74"/>
    </location>
</feature>
<dbReference type="PROSITE" id="PS50157">
    <property type="entry name" value="ZINC_FINGER_C2H2_2"/>
    <property type="match status" value="3"/>
</dbReference>
<evidence type="ECO:0000259" key="9">
    <source>
        <dbReference type="PROSITE" id="PS50157"/>
    </source>
</evidence>
<protein>
    <recommendedName>
        <fullName evidence="9">C2H2-type domain-containing protein</fullName>
    </recommendedName>
</protein>
<keyword evidence="3" id="KW-0677">Repeat</keyword>
<feature type="domain" description="C2H2-type" evidence="9">
    <location>
        <begin position="507"/>
        <end position="536"/>
    </location>
</feature>
<dbReference type="PANTHER" id="PTHR24376:SF235">
    <property type="entry name" value="C2H2-TYPE DOMAIN-CONTAINING PROTEIN"/>
    <property type="match status" value="1"/>
</dbReference>
<dbReference type="SMART" id="SM00355">
    <property type="entry name" value="ZnF_C2H2"/>
    <property type="match status" value="13"/>
</dbReference>
<evidence type="ECO:0000256" key="6">
    <source>
        <dbReference type="ARBA" id="ARBA00023242"/>
    </source>
</evidence>
<comment type="subcellular location">
    <subcellularLocation>
        <location evidence="1">Nucleus</location>
    </subcellularLocation>
</comment>
<dbReference type="EMBL" id="CACVBS010000050">
    <property type="protein sequence ID" value="CAA7265700.1"/>
    <property type="molecule type" value="Genomic_DNA"/>
</dbReference>
<dbReference type="GO" id="GO:0001228">
    <property type="term" value="F:DNA-binding transcription activator activity, RNA polymerase II-specific"/>
    <property type="evidence" value="ECO:0007669"/>
    <property type="project" value="TreeGrafter"/>
</dbReference>
<dbReference type="GO" id="GO:0008270">
    <property type="term" value="F:zinc ion binding"/>
    <property type="evidence" value="ECO:0007669"/>
    <property type="project" value="UniProtKB-KW"/>
</dbReference>
<evidence type="ECO:0000256" key="5">
    <source>
        <dbReference type="ARBA" id="ARBA00022833"/>
    </source>
</evidence>
<keyword evidence="6" id="KW-0539">Nucleus</keyword>
<dbReference type="GO" id="GO:0005634">
    <property type="term" value="C:nucleus"/>
    <property type="evidence" value="ECO:0007669"/>
    <property type="project" value="UniProtKB-SubCell"/>
</dbReference>
<keyword evidence="4 7" id="KW-0863">Zinc-finger</keyword>
<keyword evidence="2" id="KW-0479">Metal-binding</keyword>
<feature type="domain" description="C2H2-type" evidence="9">
    <location>
        <begin position="5"/>
        <end position="34"/>
    </location>
</feature>
<evidence type="ECO:0000256" key="8">
    <source>
        <dbReference type="SAM" id="MobiDB-lite"/>
    </source>
</evidence>
<dbReference type="Proteomes" id="UP000467700">
    <property type="component" value="Unassembled WGS sequence"/>
</dbReference>
<dbReference type="AlphaFoldDB" id="A0A8S0WDC4"/>
<dbReference type="Gene3D" id="3.30.160.60">
    <property type="entry name" value="Classic Zinc Finger"/>
    <property type="match status" value="2"/>
</dbReference>
<dbReference type="InterPro" id="IPR036236">
    <property type="entry name" value="Znf_C2H2_sf"/>
</dbReference>
<dbReference type="PANTHER" id="PTHR24376">
    <property type="entry name" value="ZINC FINGER PROTEIN"/>
    <property type="match status" value="1"/>
</dbReference>
<evidence type="ECO:0000256" key="2">
    <source>
        <dbReference type="ARBA" id="ARBA00022723"/>
    </source>
</evidence>